<dbReference type="RefSeq" id="WP_145262636.1">
    <property type="nucleotide sequence ID" value="NZ_CP036316.1"/>
</dbReference>
<gene>
    <name evidence="1" type="ORF">V22_22490</name>
</gene>
<evidence type="ECO:0000313" key="2">
    <source>
        <dbReference type="Proteomes" id="UP000319976"/>
    </source>
</evidence>
<evidence type="ECO:0000313" key="1">
    <source>
        <dbReference type="EMBL" id="QDT65003.1"/>
    </source>
</evidence>
<reference evidence="1 2" key="1">
    <citation type="submission" date="2019-02" db="EMBL/GenBank/DDBJ databases">
        <title>Deep-cultivation of Planctomycetes and their phenomic and genomic characterization uncovers novel biology.</title>
        <authorList>
            <person name="Wiegand S."/>
            <person name="Jogler M."/>
            <person name="Boedeker C."/>
            <person name="Pinto D."/>
            <person name="Vollmers J."/>
            <person name="Rivas-Marin E."/>
            <person name="Kohn T."/>
            <person name="Peeters S.H."/>
            <person name="Heuer A."/>
            <person name="Rast P."/>
            <person name="Oberbeckmann S."/>
            <person name="Bunk B."/>
            <person name="Jeske O."/>
            <person name="Meyerdierks A."/>
            <person name="Storesund J.E."/>
            <person name="Kallscheuer N."/>
            <person name="Luecker S."/>
            <person name="Lage O.M."/>
            <person name="Pohl T."/>
            <person name="Merkel B.J."/>
            <person name="Hornburger P."/>
            <person name="Mueller R.-W."/>
            <person name="Bruemmer F."/>
            <person name="Labrenz M."/>
            <person name="Spormann A.M."/>
            <person name="Op den Camp H."/>
            <person name="Overmann J."/>
            <person name="Amann R."/>
            <person name="Jetten M.S.M."/>
            <person name="Mascher T."/>
            <person name="Medema M.H."/>
            <person name="Devos D.P."/>
            <person name="Kaster A.-K."/>
            <person name="Ovreas L."/>
            <person name="Rohde M."/>
            <person name="Galperin M.Y."/>
            <person name="Jogler C."/>
        </authorList>
    </citation>
    <scope>NUCLEOTIDE SEQUENCE [LARGE SCALE GENOMIC DNA]</scope>
    <source>
        <strain evidence="1 2">V22</strain>
    </source>
</reference>
<dbReference type="OrthoDB" id="215220at2"/>
<name>A0A517T9F5_9PLAN</name>
<proteinExistence type="predicted"/>
<dbReference type="EMBL" id="CP036316">
    <property type="protein sequence ID" value="QDT65003.1"/>
    <property type="molecule type" value="Genomic_DNA"/>
</dbReference>
<organism evidence="1 2">
    <name type="scientific">Calycomorphotria hydatis</name>
    <dbReference type="NCBI Taxonomy" id="2528027"/>
    <lineage>
        <taxon>Bacteria</taxon>
        <taxon>Pseudomonadati</taxon>
        <taxon>Planctomycetota</taxon>
        <taxon>Planctomycetia</taxon>
        <taxon>Planctomycetales</taxon>
        <taxon>Planctomycetaceae</taxon>
        <taxon>Calycomorphotria</taxon>
    </lineage>
</organism>
<sequence length="154" mass="16724">MRRTLGAFALIGFGFALGLVGRDLNSPASAQVGELSRETTERLQQAARLMQTAQGSMEVRGQYVPAVSGLNAFALFSGGVNAVEDLEAGRGVDPVTFAGLYAGLATDEIQQSLSLDDRGRLTYNGRVVRMYPVRRIKQLYAEREALLRANEDIE</sequence>
<dbReference type="KEGG" id="chya:V22_22490"/>
<dbReference type="Proteomes" id="UP000319976">
    <property type="component" value="Chromosome"/>
</dbReference>
<protein>
    <submittedName>
        <fullName evidence="1">Uncharacterized protein</fullName>
    </submittedName>
</protein>
<dbReference type="AlphaFoldDB" id="A0A517T9F5"/>
<keyword evidence="2" id="KW-1185">Reference proteome</keyword>
<accession>A0A517T9F5</accession>